<dbReference type="FunFam" id="2.130.10.10:FF:000360">
    <property type="entry name" value="DENN domain and WD repeat-containing protein SCD1"/>
    <property type="match status" value="1"/>
</dbReference>
<feature type="repeat" description="WD" evidence="3">
    <location>
        <begin position="714"/>
        <end position="746"/>
    </location>
</feature>
<keyword evidence="6" id="KW-0732">Signal</keyword>
<dbReference type="PRINTS" id="PR00320">
    <property type="entry name" value="GPROTEINBRPT"/>
</dbReference>
<feature type="coiled-coil region" evidence="4">
    <location>
        <begin position="179"/>
        <end position="213"/>
    </location>
</feature>
<dbReference type="GO" id="GO:0031410">
    <property type="term" value="C:cytoplasmic vesicle"/>
    <property type="evidence" value="ECO:0007669"/>
    <property type="project" value="TreeGrafter"/>
</dbReference>
<evidence type="ECO:0000256" key="6">
    <source>
        <dbReference type="SAM" id="SignalP"/>
    </source>
</evidence>
<dbReference type="Gene3D" id="2.130.10.10">
    <property type="entry name" value="YVTN repeat-like/Quinoprotein amine dehydrogenase"/>
    <property type="match status" value="2"/>
</dbReference>
<feature type="compositionally biased region" description="Polar residues" evidence="5">
    <location>
        <begin position="485"/>
        <end position="495"/>
    </location>
</feature>
<dbReference type="InterPro" id="IPR012955">
    <property type="entry name" value="CASP_C"/>
</dbReference>
<keyword evidence="4" id="KW-0175">Coiled coil</keyword>
<evidence type="ECO:0000256" key="3">
    <source>
        <dbReference type="PROSITE-ProRule" id="PRU00221"/>
    </source>
</evidence>
<sequence>MEDLRKFFTSGLMRICLLPILVMQKRGFYCGNEERALDEANRKMGYNSIEAEDWEAATSGEEMSQMESLLLDKNRKMDHELTQLKVKLSEKTSSLETAEQKVAELSANVNEQQKLIQKLEDDISKGYSSSSKDHKGTFLDDWDLSEANRSEVTEHQNMDQRHALDQDQSSMLKVICSQRDRFRTRLRETEEEIRQLKEKIGVLTAELEKSKADNVKLYGKIRYVQDYNVEKVVSRGSKMYAEDLESGFASDERDQIKDTRSWDLETESHSAVDDFFLLKTAINRATSRSDWLTIRNALEVSSDMYKKDNNNVPDYVQRHLISLSIWEELRFWEGYFDYLMEQASNESANYASLATAQLVVLASHMAGIGLHDNDAWYMIETIAEKNNVGSKQFLQDIVILDLIKIRGFLSHIQQLRNGYWGFTSMKAQSSLSLALTSPHSKNAIDEDQQPTQGTGVGRSWVHSMFSRSTTTRSSSFSRVRRWTSDGGNSATNENGTPHKQDSSIGGQKKLQTNVRMLRGHNGAITALHCVTKREVWDLVGDREDAGFFISGSTDCSIKIWDPSLRGSEMRATLKGHTGTVRAISSDRGKVVSGSDDQSVLVWDKQTTQLLEELKGHDGPMWDVRTDRCVATVGRCSSAVLCMEYDDNVGILAAAGRDVDANMWDIRASRQMHKLSGHTQWIRSLRMVGDTVITGSDDWTARIWSVSRGTCDAVLAFHAGPILCVEYSSLDRGIITGSTDGLLRFWENDDGGIRCAKNVTVHNAAILSINAGEHWLGIGAADNSLSLFHRPQERLGSFSGTSGGSKMAGWQLYRTPQKTVAMIITIALKLKSKMYRFRPGKEKDMQRGS</sequence>
<dbReference type="InterPro" id="IPR036322">
    <property type="entry name" value="WD40_repeat_dom_sf"/>
</dbReference>
<dbReference type="InterPro" id="IPR020472">
    <property type="entry name" value="WD40_PAC1"/>
</dbReference>
<dbReference type="PANTHER" id="PTHR12296:SF21">
    <property type="entry name" value="DENN DOMAIN-CONTAINING PROTEIN 3"/>
    <property type="match status" value="1"/>
</dbReference>
<dbReference type="SMART" id="SM00320">
    <property type="entry name" value="WD40"/>
    <property type="match status" value="6"/>
</dbReference>
<keyword evidence="2" id="KW-0677">Repeat</keyword>
<dbReference type="PROSITE" id="PS50082">
    <property type="entry name" value="WD_REPEATS_2"/>
    <property type="match status" value="4"/>
</dbReference>
<dbReference type="GO" id="GO:0000139">
    <property type="term" value="C:Golgi membrane"/>
    <property type="evidence" value="ECO:0007669"/>
    <property type="project" value="InterPro"/>
</dbReference>
<dbReference type="GO" id="GO:0006891">
    <property type="term" value="P:intra-Golgi vesicle-mediated transport"/>
    <property type="evidence" value="ECO:0007669"/>
    <property type="project" value="InterPro"/>
</dbReference>
<dbReference type="PROSITE" id="PS50294">
    <property type="entry name" value="WD_REPEATS_REGION"/>
    <property type="match status" value="2"/>
</dbReference>
<dbReference type="SUPFAM" id="SSF50978">
    <property type="entry name" value="WD40 repeat-like"/>
    <property type="match status" value="1"/>
</dbReference>
<dbReference type="InterPro" id="IPR001680">
    <property type="entry name" value="WD40_rpt"/>
</dbReference>
<evidence type="ECO:0000256" key="5">
    <source>
        <dbReference type="SAM" id="MobiDB-lite"/>
    </source>
</evidence>
<dbReference type="InterPro" id="IPR015943">
    <property type="entry name" value="WD40/YVTN_repeat-like_dom_sf"/>
</dbReference>
<feature type="repeat" description="WD" evidence="3">
    <location>
        <begin position="543"/>
        <end position="561"/>
    </location>
</feature>
<reference evidence="9" key="1">
    <citation type="journal article" date="2017" name="Front. Plant Sci.">
        <title>Climate Clever Clovers: New Paradigm to Reduce the Environmental Footprint of Ruminants by Breeding Low Methanogenic Forages Utilizing Haplotype Variation.</title>
        <authorList>
            <person name="Kaur P."/>
            <person name="Appels R."/>
            <person name="Bayer P.E."/>
            <person name="Keeble-Gagnere G."/>
            <person name="Wang J."/>
            <person name="Hirakawa H."/>
            <person name="Shirasawa K."/>
            <person name="Vercoe P."/>
            <person name="Stefanova K."/>
            <person name="Durmic Z."/>
            <person name="Nichols P."/>
            <person name="Revell C."/>
            <person name="Isobe S.N."/>
            <person name="Edwards D."/>
            <person name="Erskine W."/>
        </authorList>
    </citation>
    <scope>NUCLEOTIDE SEQUENCE [LARGE SCALE GENOMIC DNA]</scope>
    <source>
        <strain evidence="9">cv. Daliak</strain>
    </source>
</reference>
<feature type="repeat" description="WD" evidence="3">
    <location>
        <begin position="573"/>
        <end position="612"/>
    </location>
</feature>
<evidence type="ECO:0000259" key="7">
    <source>
        <dbReference type="Pfam" id="PF08172"/>
    </source>
</evidence>
<dbReference type="Pfam" id="PF08172">
    <property type="entry name" value="CASP_C"/>
    <property type="match status" value="1"/>
</dbReference>
<dbReference type="InterPro" id="IPR051696">
    <property type="entry name" value="DENN_Domain_GEFs"/>
</dbReference>
<dbReference type="OrthoDB" id="6019893at2759"/>
<evidence type="ECO:0000313" key="9">
    <source>
        <dbReference type="Proteomes" id="UP000242715"/>
    </source>
</evidence>
<evidence type="ECO:0000256" key="4">
    <source>
        <dbReference type="SAM" id="Coils"/>
    </source>
</evidence>
<feature type="repeat" description="WD" evidence="3">
    <location>
        <begin position="674"/>
        <end position="713"/>
    </location>
</feature>
<feature type="chain" id="PRO_5016258512" description="CASP C-terminal domain-containing protein" evidence="6">
    <location>
        <begin position="28"/>
        <end position="848"/>
    </location>
</feature>
<feature type="region of interest" description="Disordered" evidence="5">
    <location>
        <begin position="476"/>
        <end position="507"/>
    </location>
</feature>
<feature type="domain" description="CASP C-terminal" evidence="7">
    <location>
        <begin position="97"/>
        <end position="243"/>
    </location>
</feature>
<dbReference type="AlphaFoldDB" id="A0A2Z6NZB9"/>
<evidence type="ECO:0000256" key="2">
    <source>
        <dbReference type="ARBA" id="ARBA00022737"/>
    </source>
</evidence>
<name>A0A2Z6NZB9_TRISU</name>
<organism evidence="8 9">
    <name type="scientific">Trifolium subterraneum</name>
    <name type="common">Subterranean clover</name>
    <dbReference type="NCBI Taxonomy" id="3900"/>
    <lineage>
        <taxon>Eukaryota</taxon>
        <taxon>Viridiplantae</taxon>
        <taxon>Streptophyta</taxon>
        <taxon>Embryophyta</taxon>
        <taxon>Tracheophyta</taxon>
        <taxon>Spermatophyta</taxon>
        <taxon>Magnoliopsida</taxon>
        <taxon>eudicotyledons</taxon>
        <taxon>Gunneridae</taxon>
        <taxon>Pentapetalae</taxon>
        <taxon>rosids</taxon>
        <taxon>fabids</taxon>
        <taxon>Fabales</taxon>
        <taxon>Fabaceae</taxon>
        <taxon>Papilionoideae</taxon>
        <taxon>50 kb inversion clade</taxon>
        <taxon>NPAAA clade</taxon>
        <taxon>Hologalegina</taxon>
        <taxon>IRL clade</taxon>
        <taxon>Trifolieae</taxon>
        <taxon>Trifolium</taxon>
    </lineage>
</organism>
<accession>A0A2Z6NZB9</accession>
<dbReference type="Pfam" id="PF00400">
    <property type="entry name" value="WD40"/>
    <property type="match status" value="4"/>
</dbReference>
<keyword evidence="9" id="KW-1185">Reference proteome</keyword>
<proteinExistence type="predicted"/>
<dbReference type="PANTHER" id="PTHR12296">
    <property type="entry name" value="DENN DOMAIN-CONTAINING PROTEIN 4"/>
    <property type="match status" value="1"/>
</dbReference>
<evidence type="ECO:0000313" key="8">
    <source>
        <dbReference type="EMBL" id="GAU49541.1"/>
    </source>
</evidence>
<dbReference type="EMBL" id="DF974583">
    <property type="protein sequence ID" value="GAU49541.1"/>
    <property type="molecule type" value="Genomic_DNA"/>
</dbReference>
<feature type="coiled-coil region" evidence="4">
    <location>
        <begin position="81"/>
        <end position="122"/>
    </location>
</feature>
<evidence type="ECO:0000256" key="1">
    <source>
        <dbReference type="ARBA" id="ARBA00022574"/>
    </source>
</evidence>
<gene>
    <name evidence="8" type="ORF">TSUD_74200</name>
</gene>
<dbReference type="CDD" id="cd00200">
    <property type="entry name" value="WD40"/>
    <property type="match status" value="1"/>
</dbReference>
<keyword evidence="1 3" id="KW-0853">WD repeat</keyword>
<protein>
    <recommendedName>
        <fullName evidence="7">CASP C-terminal domain-containing protein</fullName>
    </recommendedName>
</protein>
<dbReference type="GO" id="GO:0032483">
    <property type="term" value="P:regulation of Rab protein signal transduction"/>
    <property type="evidence" value="ECO:0007669"/>
    <property type="project" value="TreeGrafter"/>
</dbReference>
<dbReference type="Proteomes" id="UP000242715">
    <property type="component" value="Unassembled WGS sequence"/>
</dbReference>
<feature type="signal peptide" evidence="6">
    <location>
        <begin position="1"/>
        <end position="27"/>
    </location>
</feature>